<protein>
    <submittedName>
        <fullName evidence="1">Uncharacterized protein</fullName>
    </submittedName>
</protein>
<accession>A0A2P2R1I3</accession>
<dbReference type="EMBL" id="GGEC01092629">
    <property type="protein sequence ID" value="MBX73113.1"/>
    <property type="molecule type" value="Transcribed_RNA"/>
</dbReference>
<reference evidence="1" key="1">
    <citation type="submission" date="2018-02" db="EMBL/GenBank/DDBJ databases">
        <title>Rhizophora mucronata_Transcriptome.</title>
        <authorList>
            <person name="Meera S.P."/>
            <person name="Sreeshan A."/>
            <person name="Augustine A."/>
        </authorList>
    </citation>
    <scope>NUCLEOTIDE SEQUENCE</scope>
    <source>
        <tissue evidence="1">Leaf</tissue>
    </source>
</reference>
<name>A0A2P2R1I3_RHIMU</name>
<dbReference type="AlphaFoldDB" id="A0A2P2R1I3"/>
<evidence type="ECO:0000313" key="1">
    <source>
        <dbReference type="EMBL" id="MBX73113.1"/>
    </source>
</evidence>
<proteinExistence type="predicted"/>
<sequence length="52" mass="5926">MRRCGFLPVFVYEHMHPLSCLWSPQEPLGKCKLQISAVSFSLIPSLIIHIMA</sequence>
<organism evidence="1">
    <name type="scientific">Rhizophora mucronata</name>
    <name type="common">Asiatic mangrove</name>
    <dbReference type="NCBI Taxonomy" id="61149"/>
    <lineage>
        <taxon>Eukaryota</taxon>
        <taxon>Viridiplantae</taxon>
        <taxon>Streptophyta</taxon>
        <taxon>Embryophyta</taxon>
        <taxon>Tracheophyta</taxon>
        <taxon>Spermatophyta</taxon>
        <taxon>Magnoliopsida</taxon>
        <taxon>eudicotyledons</taxon>
        <taxon>Gunneridae</taxon>
        <taxon>Pentapetalae</taxon>
        <taxon>rosids</taxon>
        <taxon>fabids</taxon>
        <taxon>Malpighiales</taxon>
        <taxon>Rhizophoraceae</taxon>
        <taxon>Rhizophora</taxon>
    </lineage>
</organism>